<dbReference type="SUPFAM" id="SSF52172">
    <property type="entry name" value="CheY-like"/>
    <property type="match status" value="1"/>
</dbReference>
<dbReference type="KEGG" id="orp:MOP44_04690"/>
<evidence type="ECO:0000313" key="7">
    <source>
        <dbReference type="Proteomes" id="UP001059380"/>
    </source>
</evidence>
<evidence type="ECO:0000256" key="2">
    <source>
        <dbReference type="ARBA" id="ARBA00023125"/>
    </source>
</evidence>
<dbReference type="PANTHER" id="PTHR45566">
    <property type="entry name" value="HTH-TYPE TRANSCRIPTIONAL REGULATOR YHJB-RELATED"/>
    <property type="match status" value="1"/>
</dbReference>
<feature type="domain" description="HTH luxR-type" evidence="4">
    <location>
        <begin position="150"/>
        <end position="215"/>
    </location>
</feature>
<dbReference type="InterPro" id="IPR051015">
    <property type="entry name" value="EvgA-like"/>
</dbReference>
<evidence type="ECO:0000259" key="4">
    <source>
        <dbReference type="PROSITE" id="PS50043"/>
    </source>
</evidence>
<dbReference type="PROSITE" id="PS50043">
    <property type="entry name" value="HTH_LUXR_2"/>
    <property type="match status" value="1"/>
</dbReference>
<keyword evidence="1 3" id="KW-0597">Phosphoprotein</keyword>
<dbReference type="EMBL" id="CP093313">
    <property type="protein sequence ID" value="UWZ85242.1"/>
    <property type="molecule type" value="Genomic_DNA"/>
</dbReference>
<reference evidence="6" key="1">
    <citation type="submission" date="2021-04" db="EMBL/GenBank/DDBJ databases">
        <title>Phylogenetic analysis of Acidobacteriaceae.</title>
        <authorList>
            <person name="Qiu L."/>
            <person name="Zhang Q."/>
        </authorList>
    </citation>
    <scope>NUCLEOTIDE SEQUENCE</scope>
    <source>
        <strain evidence="6">DSM 25168</strain>
    </source>
</reference>
<dbReference type="SMART" id="SM00421">
    <property type="entry name" value="HTH_LUXR"/>
    <property type="match status" value="1"/>
</dbReference>
<feature type="modified residue" description="4-aspartylphosphate" evidence="3">
    <location>
        <position position="69"/>
    </location>
</feature>
<dbReference type="AlphaFoldDB" id="A0A9J7BU24"/>
<evidence type="ECO:0000313" key="6">
    <source>
        <dbReference type="EMBL" id="UWZ85242.1"/>
    </source>
</evidence>
<dbReference type="Pfam" id="PF00196">
    <property type="entry name" value="GerE"/>
    <property type="match status" value="1"/>
</dbReference>
<dbReference type="InterPro" id="IPR058245">
    <property type="entry name" value="NreC/VraR/RcsB-like_REC"/>
</dbReference>
<gene>
    <name evidence="6" type="ORF">MOP44_04690</name>
</gene>
<dbReference type="InterPro" id="IPR011006">
    <property type="entry name" value="CheY-like_superfamily"/>
</dbReference>
<dbReference type="CDD" id="cd17535">
    <property type="entry name" value="REC_NarL-like"/>
    <property type="match status" value="1"/>
</dbReference>
<dbReference type="RefSeq" id="WP_260794760.1">
    <property type="nucleotide sequence ID" value="NZ_CP093313.1"/>
</dbReference>
<keyword evidence="7" id="KW-1185">Reference proteome</keyword>
<dbReference type="PROSITE" id="PS00622">
    <property type="entry name" value="HTH_LUXR_1"/>
    <property type="match status" value="1"/>
</dbReference>
<evidence type="ECO:0000259" key="5">
    <source>
        <dbReference type="PROSITE" id="PS50110"/>
    </source>
</evidence>
<dbReference type="InterPro" id="IPR001789">
    <property type="entry name" value="Sig_transdc_resp-reg_receiver"/>
</dbReference>
<dbReference type="PANTHER" id="PTHR45566:SF2">
    <property type="entry name" value="NARL SUBFAMILY"/>
    <property type="match status" value="1"/>
</dbReference>
<evidence type="ECO:0000256" key="1">
    <source>
        <dbReference type="ARBA" id="ARBA00022553"/>
    </source>
</evidence>
<dbReference type="GO" id="GO:0006355">
    <property type="term" value="P:regulation of DNA-templated transcription"/>
    <property type="evidence" value="ECO:0007669"/>
    <property type="project" value="InterPro"/>
</dbReference>
<evidence type="ECO:0000256" key="3">
    <source>
        <dbReference type="PROSITE-ProRule" id="PRU00169"/>
    </source>
</evidence>
<dbReference type="SUPFAM" id="SSF46894">
    <property type="entry name" value="C-terminal effector domain of the bipartite response regulators"/>
    <property type="match status" value="1"/>
</dbReference>
<accession>A0A9J7BU24</accession>
<dbReference type="CDD" id="cd06170">
    <property type="entry name" value="LuxR_C_like"/>
    <property type="match status" value="1"/>
</dbReference>
<dbReference type="InterPro" id="IPR016032">
    <property type="entry name" value="Sig_transdc_resp-reg_C-effctor"/>
</dbReference>
<dbReference type="Gene3D" id="3.40.50.2300">
    <property type="match status" value="1"/>
</dbReference>
<dbReference type="Proteomes" id="UP001059380">
    <property type="component" value="Chromosome"/>
</dbReference>
<dbReference type="GO" id="GO:0003677">
    <property type="term" value="F:DNA binding"/>
    <property type="evidence" value="ECO:0007669"/>
    <property type="project" value="UniProtKB-KW"/>
</dbReference>
<dbReference type="InterPro" id="IPR000792">
    <property type="entry name" value="Tscrpt_reg_LuxR_C"/>
</dbReference>
<protein>
    <submittedName>
        <fullName evidence="6">Response regulator transcription factor</fullName>
    </submittedName>
</protein>
<dbReference type="PRINTS" id="PR00038">
    <property type="entry name" value="HTHLUXR"/>
</dbReference>
<dbReference type="SMART" id="SM00448">
    <property type="entry name" value="REC"/>
    <property type="match status" value="1"/>
</dbReference>
<name>A0A9J7BU24_9BACT</name>
<dbReference type="Pfam" id="PF00072">
    <property type="entry name" value="Response_reg"/>
    <property type="match status" value="1"/>
</dbReference>
<dbReference type="GO" id="GO:0000160">
    <property type="term" value="P:phosphorelay signal transduction system"/>
    <property type="evidence" value="ECO:0007669"/>
    <property type="project" value="InterPro"/>
</dbReference>
<dbReference type="PROSITE" id="PS50110">
    <property type="entry name" value="RESPONSE_REGULATORY"/>
    <property type="match status" value="1"/>
</dbReference>
<keyword evidence="2" id="KW-0238">DNA-binding</keyword>
<proteinExistence type="predicted"/>
<feature type="domain" description="Response regulatory" evidence="5">
    <location>
        <begin position="18"/>
        <end position="134"/>
    </location>
</feature>
<sequence length="219" mass="24065">MKAHGFGMTRMNEPRRIRILSVEDHPVFREGLATIISSQADMELISQASNAAEAVAEFRRHKPDITLMDLRLSGSSGTDALIAIRTEFPDARVVILTSSGSDAELQKAMKAGAAAYVLKTTPKNELLSVVRSVRRGHKYVSAEVAARLAENMGEESLTERELQVLQLIRDGNRNKQIADRLSVAETTVNFHIKNLIAKLGANDRAHAVTIAIRRGLLEV</sequence>
<organism evidence="6 7">
    <name type="scientific">Occallatibacter riparius</name>
    <dbReference type="NCBI Taxonomy" id="1002689"/>
    <lineage>
        <taxon>Bacteria</taxon>
        <taxon>Pseudomonadati</taxon>
        <taxon>Acidobacteriota</taxon>
        <taxon>Terriglobia</taxon>
        <taxon>Terriglobales</taxon>
        <taxon>Acidobacteriaceae</taxon>
        <taxon>Occallatibacter</taxon>
    </lineage>
</organism>